<feature type="region of interest" description="Disordered" evidence="1">
    <location>
        <begin position="81"/>
        <end position="103"/>
    </location>
</feature>
<proteinExistence type="predicted"/>
<accession>A0ABR5I297</accession>
<dbReference type="Gene3D" id="1.10.287.1060">
    <property type="entry name" value="ESAT-6-like"/>
    <property type="match status" value="1"/>
</dbReference>
<gene>
    <name evidence="2" type="ORF">ACH49_07970</name>
</gene>
<reference evidence="2 3" key="1">
    <citation type="submission" date="2015-06" db="EMBL/GenBank/DDBJ databases">
        <title>Draft genome sequence of Streptomyces leeuwenhoekii C58, which produces the novel lasso peptide, chaxapeptin.</title>
        <authorList>
            <person name="Yi Y."/>
            <person name="Hai D."/>
            <person name="Jaspars M."/>
            <person name="Sheng H."/>
            <person name="Rateb M.E."/>
            <person name="Bull A."/>
            <person name="Goodfellow M."/>
            <person name="Asenjo J.A."/>
            <person name="Ebel R."/>
        </authorList>
    </citation>
    <scope>NUCLEOTIDE SEQUENCE [LARGE SCALE GENOMIC DNA]</scope>
    <source>
        <strain evidence="2 3">C58</strain>
    </source>
</reference>
<name>A0ABR5I297_STRLW</name>
<dbReference type="Proteomes" id="UP000037274">
    <property type="component" value="Unassembled WGS sequence"/>
</dbReference>
<keyword evidence="3" id="KW-1185">Reference proteome</keyword>
<dbReference type="EMBL" id="LFEH01000021">
    <property type="protein sequence ID" value="KMS80463.1"/>
    <property type="molecule type" value="Genomic_DNA"/>
</dbReference>
<organism evidence="2 3">
    <name type="scientific">Streptomyces leeuwenhoekii</name>
    <dbReference type="NCBI Taxonomy" id="1437453"/>
    <lineage>
        <taxon>Bacteria</taxon>
        <taxon>Bacillati</taxon>
        <taxon>Actinomycetota</taxon>
        <taxon>Actinomycetes</taxon>
        <taxon>Kitasatosporales</taxon>
        <taxon>Streptomycetaceae</taxon>
        <taxon>Streptomyces</taxon>
    </lineage>
</organism>
<evidence type="ECO:0000256" key="1">
    <source>
        <dbReference type="SAM" id="MobiDB-lite"/>
    </source>
</evidence>
<evidence type="ECO:0000313" key="2">
    <source>
        <dbReference type="EMBL" id="KMS80463.1"/>
    </source>
</evidence>
<comment type="caution">
    <text evidence="2">The sequence shown here is derived from an EMBL/GenBank/DDBJ whole genome shotgun (WGS) entry which is preliminary data.</text>
</comment>
<dbReference type="RefSeq" id="WP_029382469.1">
    <property type="nucleotide sequence ID" value="NZ_AZSD01000098.1"/>
</dbReference>
<sequence length="103" mass="11264">MGQGTNVETEALRRYADAAEHAAERLRQIRRRTSGLHLPDGVFGQLPASNDLRAGYTEQMEQSGEDLETSAETLDTVAQAMRGSADNYDVNEDETTRSFGGNS</sequence>
<protein>
    <submittedName>
        <fullName evidence="2">Uncharacterized protein</fullName>
    </submittedName>
</protein>
<evidence type="ECO:0000313" key="3">
    <source>
        <dbReference type="Proteomes" id="UP000037274"/>
    </source>
</evidence>